<dbReference type="Gene3D" id="3.40.50.150">
    <property type="entry name" value="Vaccinia Virus protein VP39"/>
    <property type="match status" value="1"/>
</dbReference>
<dbReference type="AlphaFoldDB" id="A0AAV9E1N0"/>
<gene>
    <name evidence="1" type="primary">ROMT-17</name>
    <name evidence="1" type="ORF">QJS10_CPA10g01586</name>
</gene>
<dbReference type="EMBL" id="JAUJYO010000010">
    <property type="protein sequence ID" value="KAK1307521.1"/>
    <property type="molecule type" value="Genomic_DNA"/>
</dbReference>
<reference evidence="1" key="1">
    <citation type="journal article" date="2023" name="Nat. Commun.">
        <title>Diploid and tetraploid genomes of Acorus and the evolution of monocots.</title>
        <authorList>
            <person name="Ma L."/>
            <person name="Liu K.W."/>
            <person name="Li Z."/>
            <person name="Hsiao Y.Y."/>
            <person name="Qi Y."/>
            <person name="Fu T."/>
            <person name="Tang G.D."/>
            <person name="Zhang D."/>
            <person name="Sun W.H."/>
            <person name="Liu D.K."/>
            <person name="Li Y."/>
            <person name="Chen G.Z."/>
            <person name="Liu X.D."/>
            <person name="Liao X.Y."/>
            <person name="Jiang Y.T."/>
            <person name="Yu X."/>
            <person name="Hao Y."/>
            <person name="Huang J."/>
            <person name="Zhao X.W."/>
            <person name="Ke S."/>
            <person name="Chen Y.Y."/>
            <person name="Wu W.L."/>
            <person name="Hsu J.L."/>
            <person name="Lin Y.F."/>
            <person name="Huang M.D."/>
            <person name="Li C.Y."/>
            <person name="Huang L."/>
            <person name="Wang Z.W."/>
            <person name="Zhao X."/>
            <person name="Zhong W.Y."/>
            <person name="Peng D.H."/>
            <person name="Ahmad S."/>
            <person name="Lan S."/>
            <person name="Zhang J.S."/>
            <person name="Tsai W.C."/>
            <person name="Van de Peer Y."/>
            <person name="Liu Z.J."/>
        </authorList>
    </citation>
    <scope>NUCLEOTIDE SEQUENCE</scope>
    <source>
        <strain evidence="1">CP</strain>
    </source>
</reference>
<evidence type="ECO:0000313" key="1">
    <source>
        <dbReference type="EMBL" id="KAK1307521.1"/>
    </source>
</evidence>
<accession>A0AAV9E1N0</accession>
<dbReference type="Proteomes" id="UP001180020">
    <property type="component" value="Unassembled WGS sequence"/>
</dbReference>
<proteinExistence type="predicted"/>
<comment type="caution">
    <text evidence="1">The sequence shown here is derived from an EMBL/GenBank/DDBJ whole genome shotgun (WGS) entry which is preliminary data.</text>
</comment>
<sequence length="78" mass="8993">MSGGYVQISTKKSEDLDFTMDFDYTKCLLSSDALHKYILETSVYPREHEELRSLRDVSTQHQFGFMTTPPEEGQLLSL</sequence>
<evidence type="ECO:0000313" key="2">
    <source>
        <dbReference type="Proteomes" id="UP001180020"/>
    </source>
</evidence>
<keyword evidence="2" id="KW-1185">Reference proteome</keyword>
<organism evidence="1 2">
    <name type="scientific">Acorus calamus</name>
    <name type="common">Sweet flag</name>
    <dbReference type="NCBI Taxonomy" id="4465"/>
    <lineage>
        <taxon>Eukaryota</taxon>
        <taxon>Viridiplantae</taxon>
        <taxon>Streptophyta</taxon>
        <taxon>Embryophyta</taxon>
        <taxon>Tracheophyta</taxon>
        <taxon>Spermatophyta</taxon>
        <taxon>Magnoliopsida</taxon>
        <taxon>Liliopsida</taxon>
        <taxon>Acoraceae</taxon>
        <taxon>Acorus</taxon>
    </lineage>
</organism>
<dbReference type="InterPro" id="IPR029063">
    <property type="entry name" value="SAM-dependent_MTases_sf"/>
</dbReference>
<name>A0AAV9E1N0_ACOCL</name>
<protein>
    <submittedName>
        <fullName evidence="1">Tricin synthase 2</fullName>
    </submittedName>
</protein>
<reference evidence="1" key="2">
    <citation type="submission" date="2023-06" db="EMBL/GenBank/DDBJ databases">
        <authorList>
            <person name="Ma L."/>
            <person name="Liu K.-W."/>
            <person name="Li Z."/>
            <person name="Hsiao Y.-Y."/>
            <person name="Qi Y."/>
            <person name="Fu T."/>
            <person name="Tang G."/>
            <person name="Zhang D."/>
            <person name="Sun W.-H."/>
            <person name="Liu D.-K."/>
            <person name="Li Y."/>
            <person name="Chen G.-Z."/>
            <person name="Liu X.-D."/>
            <person name="Liao X.-Y."/>
            <person name="Jiang Y.-T."/>
            <person name="Yu X."/>
            <person name="Hao Y."/>
            <person name="Huang J."/>
            <person name="Zhao X.-W."/>
            <person name="Ke S."/>
            <person name="Chen Y.-Y."/>
            <person name="Wu W.-L."/>
            <person name="Hsu J.-L."/>
            <person name="Lin Y.-F."/>
            <person name="Huang M.-D."/>
            <person name="Li C.-Y."/>
            <person name="Huang L."/>
            <person name="Wang Z.-W."/>
            <person name="Zhao X."/>
            <person name="Zhong W.-Y."/>
            <person name="Peng D.-H."/>
            <person name="Ahmad S."/>
            <person name="Lan S."/>
            <person name="Zhang J.-S."/>
            <person name="Tsai W.-C."/>
            <person name="Van De Peer Y."/>
            <person name="Liu Z.-J."/>
        </authorList>
    </citation>
    <scope>NUCLEOTIDE SEQUENCE</scope>
    <source>
        <strain evidence="1">CP</strain>
        <tissue evidence="1">Leaves</tissue>
    </source>
</reference>